<dbReference type="VEuPathDB" id="GiardiaDB:SS50377_21679"/>
<evidence type="ECO:0000256" key="1">
    <source>
        <dbReference type="SAM" id="MobiDB-lite"/>
    </source>
</evidence>
<dbReference type="AlphaFoldDB" id="V6LD32"/>
<evidence type="ECO:0000313" key="3">
    <source>
        <dbReference type="EMBL" id="KAH0576130.1"/>
    </source>
</evidence>
<dbReference type="SUPFAM" id="SSF82215">
    <property type="entry name" value="C-terminal autoproteolytic domain of nucleoporin nup98"/>
    <property type="match status" value="1"/>
</dbReference>
<sequence>MAFNFSAQPTSAFAPQPTARGNTIQLNTGNSTLAAQPISRSIPTFGVKPSMSSFATQKTDAQLEPKSLFDNLLVRLVPYKQPAKELLRELQIHDSFAEPQLPSRFSSSFQTQPALHAIQKSDKVMLKLSSEHGSVEFIDPLTVKELPDDLDTIIMIQPGQVTVNVPNACICTLSNIAAEGSNTTERASYMAQLSIQNGVEFVQYFDESGLWVFRK</sequence>
<organism evidence="2">
    <name type="scientific">Spironucleus salmonicida</name>
    <dbReference type="NCBI Taxonomy" id="348837"/>
    <lineage>
        <taxon>Eukaryota</taxon>
        <taxon>Metamonada</taxon>
        <taxon>Diplomonadida</taxon>
        <taxon>Hexamitidae</taxon>
        <taxon>Hexamitinae</taxon>
        <taxon>Spironucleus</taxon>
    </lineage>
</organism>
<feature type="region of interest" description="Disordered" evidence="1">
    <location>
        <begin position="1"/>
        <end position="22"/>
    </location>
</feature>
<keyword evidence="4" id="KW-1185">Reference proteome</keyword>
<dbReference type="EMBL" id="AUWU02000002">
    <property type="protein sequence ID" value="KAH0576130.1"/>
    <property type="molecule type" value="Genomic_DNA"/>
</dbReference>
<dbReference type="EMBL" id="KI546163">
    <property type="protein sequence ID" value="EST42372.1"/>
    <property type="molecule type" value="Genomic_DNA"/>
</dbReference>
<evidence type="ECO:0000313" key="4">
    <source>
        <dbReference type="Proteomes" id="UP000018208"/>
    </source>
</evidence>
<name>V6LD32_9EUKA</name>
<dbReference type="InterPro" id="IPR036903">
    <property type="entry name" value="Nup98_auto-Pept-S59_dom_sf"/>
</dbReference>
<reference evidence="3" key="2">
    <citation type="submission" date="2020-12" db="EMBL/GenBank/DDBJ databases">
        <title>New Spironucleus salmonicida genome in near-complete chromosomes.</title>
        <authorList>
            <person name="Xu F."/>
            <person name="Kurt Z."/>
            <person name="Jimenez-Gonzalez A."/>
            <person name="Astvaldsson A."/>
            <person name="Andersson J.O."/>
            <person name="Svard S.G."/>
        </authorList>
    </citation>
    <scope>NUCLEOTIDE SEQUENCE</scope>
    <source>
        <strain evidence="3">ATCC 50377</strain>
    </source>
</reference>
<protein>
    <submittedName>
        <fullName evidence="2">Uncharacterized protein</fullName>
    </submittedName>
</protein>
<gene>
    <name evidence="2" type="ORF">SS50377_18106</name>
    <name evidence="3" type="ORF">SS50377_21679</name>
</gene>
<reference evidence="2 3" key="1">
    <citation type="journal article" date="2014" name="PLoS Genet.">
        <title>The Genome of Spironucleus salmonicida Highlights a Fish Pathogen Adapted to Fluctuating Environments.</title>
        <authorList>
            <person name="Xu F."/>
            <person name="Jerlstrom-Hultqvist J."/>
            <person name="Einarsson E."/>
            <person name="Astvaldsson A."/>
            <person name="Svard S.G."/>
            <person name="Andersson J.O."/>
        </authorList>
    </citation>
    <scope>NUCLEOTIDE SEQUENCE</scope>
    <source>
        <strain evidence="3">ATCC 50377</strain>
    </source>
</reference>
<accession>V6LD32</accession>
<dbReference type="Proteomes" id="UP000018208">
    <property type="component" value="Unassembled WGS sequence"/>
</dbReference>
<evidence type="ECO:0000313" key="2">
    <source>
        <dbReference type="EMBL" id="EST42372.1"/>
    </source>
</evidence>
<proteinExistence type="predicted"/>